<dbReference type="InterPro" id="IPR034732">
    <property type="entry name" value="EPHD"/>
</dbReference>
<evidence type="ECO:0000256" key="8">
    <source>
        <dbReference type="PROSITE-ProRule" id="PRU00221"/>
    </source>
</evidence>
<feature type="compositionally biased region" description="Low complexity" evidence="9">
    <location>
        <begin position="579"/>
        <end position="601"/>
    </location>
</feature>
<evidence type="ECO:0000313" key="12">
    <source>
        <dbReference type="EMBL" id="DAZ96791.1"/>
    </source>
</evidence>
<dbReference type="InterPro" id="IPR057452">
    <property type="entry name" value="BRWD/PHIP_N"/>
</dbReference>
<feature type="region of interest" description="Disordered" evidence="9">
    <location>
        <begin position="2080"/>
        <end position="2201"/>
    </location>
</feature>
<evidence type="ECO:0000256" key="9">
    <source>
        <dbReference type="SAM" id="MobiDB-lite"/>
    </source>
</evidence>
<evidence type="ECO:0000256" key="5">
    <source>
        <dbReference type="ARBA" id="ARBA00022833"/>
    </source>
</evidence>
<comment type="caution">
    <text evidence="12">The sequence shown here is derived from an EMBL/GenBank/DDBJ whole genome shotgun (WGS) entry which is preliminary data.</text>
</comment>
<feature type="region of interest" description="Disordered" evidence="9">
    <location>
        <begin position="1894"/>
        <end position="1939"/>
    </location>
</feature>
<keyword evidence="13" id="KW-1185">Reference proteome</keyword>
<evidence type="ECO:0000256" key="7">
    <source>
        <dbReference type="PROSITE-ProRule" id="PRU00035"/>
    </source>
</evidence>
<feature type="compositionally biased region" description="Acidic residues" evidence="9">
    <location>
        <begin position="1039"/>
        <end position="1081"/>
    </location>
</feature>
<feature type="compositionally biased region" description="Basic residues" evidence="9">
    <location>
        <begin position="2097"/>
        <end position="2111"/>
    </location>
</feature>
<dbReference type="GO" id="GO:0008360">
    <property type="term" value="P:regulation of cell shape"/>
    <property type="evidence" value="ECO:0007669"/>
    <property type="project" value="TreeGrafter"/>
</dbReference>
<dbReference type="PROSITE" id="PS00678">
    <property type="entry name" value="WD_REPEATS_1"/>
    <property type="match status" value="2"/>
</dbReference>
<evidence type="ECO:0000256" key="3">
    <source>
        <dbReference type="ARBA" id="ARBA00022737"/>
    </source>
</evidence>
<gene>
    <name evidence="12" type="ORF">N0F65_005789</name>
</gene>
<reference evidence="12" key="1">
    <citation type="submission" date="2022-11" db="EMBL/GenBank/DDBJ databases">
        <authorList>
            <person name="Morgan W.R."/>
            <person name="Tartar A."/>
        </authorList>
    </citation>
    <scope>NUCLEOTIDE SEQUENCE</scope>
    <source>
        <strain evidence="12">ARSEF 373</strain>
    </source>
</reference>
<feature type="domain" description="PHD-type" evidence="11">
    <location>
        <begin position="1285"/>
        <end position="1398"/>
    </location>
</feature>
<reference evidence="12" key="2">
    <citation type="journal article" date="2023" name="Microbiol Resour">
        <title>Decontamination and Annotation of the Draft Genome Sequence of the Oomycete Lagenidium giganteum ARSEF 373.</title>
        <authorList>
            <person name="Morgan W.R."/>
            <person name="Tartar A."/>
        </authorList>
    </citation>
    <scope>NUCLEOTIDE SEQUENCE</scope>
    <source>
        <strain evidence="12">ARSEF 373</strain>
    </source>
</reference>
<dbReference type="Gene3D" id="1.20.920.10">
    <property type="entry name" value="Bromodomain-like"/>
    <property type="match status" value="2"/>
</dbReference>
<dbReference type="Pfam" id="PF13771">
    <property type="entry name" value="zf-HC5HC2H"/>
    <property type="match status" value="1"/>
</dbReference>
<dbReference type="InterPro" id="IPR001680">
    <property type="entry name" value="WD40_rpt"/>
</dbReference>
<dbReference type="Gene3D" id="2.30.30.1040">
    <property type="match status" value="1"/>
</dbReference>
<dbReference type="SMART" id="SM00297">
    <property type="entry name" value="BROMO"/>
    <property type="match status" value="2"/>
</dbReference>
<dbReference type="PROSITE" id="PS50082">
    <property type="entry name" value="WD_REPEATS_2"/>
    <property type="match status" value="5"/>
</dbReference>
<accession>A0AAV2YST2</accession>
<dbReference type="Proteomes" id="UP001146120">
    <property type="component" value="Unassembled WGS sequence"/>
</dbReference>
<keyword evidence="5" id="KW-0862">Zinc</keyword>
<dbReference type="Pfam" id="PF00400">
    <property type="entry name" value="WD40"/>
    <property type="match status" value="6"/>
</dbReference>
<dbReference type="CDD" id="cd04369">
    <property type="entry name" value="Bromodomain"/>
    <property type="match status" value="1"/>
</dbReference>
<proteinExistence type="predicted"/>
<dbReference type="GO" id="GO:0007010">
    <property type="term" value="P:cytoskeleton organization"/>
    <property type="evidence" value="ECO:0007669"/>
    <property type="project" value="TreeGrafter"/>
</dbReference>
<feature type="region of interest" description="Disordered" evidence="9">
    <location>
        <begin position="572"/>
        <end position="630"/>
    </location>
</feature>
<feature type="compositionally biased region" description="Low complexity" evidence="9">
    <location>
        <begin position="2126"/>
        <end position="2157"/>
    </location>
</feature>
<dbReference type="Pfam" id="PF00439">
    <property type="entry name" value="Bromodomain"/>
    <property type="match status" value="2"/>
</dbReference>
<feature type="region of interest" description="Disordered" evidence="9">
    <location>
        <begin position="1000"/>
        <end position="1243"/>
    </location>
</feature>
<feature type="repeat" description="WD" evidence="8">
    <location>
        <begin position="773"/>
        <end position="815"/>
    </location>
</feature>
<feature type="compositionally biased region" description="Polar residues" evidence="9">
    <location>
        <begin position="604"/>
        <end position="621"/>
    </location>
</feature>
<protein>
    <recommendedName>
        <fullName evidence="14">Bromodomain and WD repeat-containing protein 1</fullName>
    </recommendedName>
</protein>
<dbReference type="GO" id="GO:0005634">
    <property type="term" value="C:nucleus"/>
    <property type="evidence" value="ECO:0007669"/>
    <property type="project" value="TreeGrafter"/>
</dbReference>
<feature type="repeat" description="WD" evidence="8">
    <location>
        <begin position="437"/>
        <end position="464"/>
    </location>
</feature>
<dbReference type="InterPro" id="IPR036322">
    <property type="entry name" value="WD40_repeat_dom_sf"/>
</dbReference>
<evidence type="ECO:0000256" key="2">
    <source>
        <dbReference type="ARBA" id="ARBA00022723"/>
    </source>
</evidence>
<dbReference type="PROSITE" id="PS50014">
    <property type="entry name" value="BROMODOMAIN_2"/>
    <property type="match status" value="2"/>
</dbReference>
<dbReference type="PRINTS" id="PR00503">
    <property type="entry name" value="BROMODOMAIN"/>
</dbReference>
<dbReference type="InterPro" id="IPR001487">
    <property type="entry name" value="Bromodomain"/>
</dbReference>
<feature type="compositionally biased region" description="Acidic residues" evidence="9">
    <location>
        <begin position="2114"/>
        <end position="2125"/>
    </location>
</feature>
<evidence type="ECO:0000256" key="6">
    <source>
        <dbReference type="ARBA" id="ARBA00023117"/>
    </source>
</evidence>
<dbReference type="InterPro" id="IPR052060">
    <property type="entry name" value="Bromo_WD_repeat"/>
</dbReference>
<dbReference type="PROSITE" id="PS50294">
    <property type="entry name" value="WD_REPEATS_REGION"/>
    <property type="match status" value="2"/>
</dbReference>
<keyword evidence="4" id="KW-0863">Zinc-finger</keyword>
<organism evidence="12 13">
    <name type="scientific">Lagenidium giganteum</name>
    <dbReference type="NCBI Taxonomy" id="4803"/>
    <lineage>
        <taxon>Eukaryota</taxon>
        <taxon>Sar</taxon>
        <taxon>Stramenopiles</taxon>
        <taxon>Oomycota</taxon>
        <taxon>Peronosporomycetes</taxon>
        <taxon>Pythiales</taxon>
        <taxon>Pythiaceae</taxon>
    </lineage>
</organism>
<dbReference type="Gene3D" id="3.30.40.10">
    <property type="entry name" value="Zinc/RING finger domain, C3HC4 (zinc finger)"/>
    <property type="match status" value="1"/>
</dbReference>
<keyword evidence="6 7" id="KW-0103">Bromodomain</keyword>
<evidence type="ECO:0008006" key="14">
    <source>
        <dbReference type="Google" id="ProtNLM"/>
    </source>
</evidence>
<dbReference type="PROSITE" id="PS51805">
    <property type="entry name" value="EPHD"/>
    <property type="match status" value="1"/>
</dbReference>
<dbReference type="PANTHER" id="PTHR16266">
    <property type="entry name" value="WD REPEAT DOMAIN 9"/>
    <property type="match status" value="1"/>
</dbReference>
<dbReference type="EMBL" id="DAKRPA010000156">
    <property type="protein sequence ID" value="DAZ96791.1"/>
    <property type="molecule type" value="Genomic_DNA"/>
</dbReference>
<dbReference type="InterPro" id="IPR015943">
    <property type="entry name" value="WD40/YVTN_repeat-like_dom_sf"/>
</dbReference>
<evidence type="ECO:0000259" key="11">
    <source>
        <dbReference type="PROSITE" id="PS51805"/>
    </source>
</evidence>
<feature type="compositionally biased region" description="Pro residues" evidence="9">
    <location>
        <begin position="494"/>
        <end position="505"/>
    </location>
</feature>
<dbReference type="PANTHER" id="PTHR16266:SF17">
    <property type="entry name" value="BRWD3"/>
    <property type="match status" value="1"/>
</dbReference>
<keyword evidence="2" id="KW-0479">Metal-binding</keyword>
<feature type="compositionally biased region" description="Acidic residues" evidence="9">
    <location>
        <begin position="2158"/>
        <end position="2172"/>
    </location>
</feature>
<feature type="compositionally biased region" description="Low complexity" evidence="9">
    <location>
        <begin position="506"/>
        <end position="519"/>
    </location>
</feature>
<dbReference type="GO" id="GO:0006357">
    <property type="term" value="P:regulation of transcription by RNA polymerase II"/>
    <property type="evidence" value="ECO:0007669"/>
    <property type="project" value="TreeGrafter"/>
</dbReference>
<dbReference type="GO" id="GO:0008270">
    <property type="term" value="F:zinc ion binding"/>
    <property type="evidence" value="ECO:0007669"/>
    <property type="project" value="UniProtKB-KW"/>
</dbReference>
<feature type="region of interest" description="Disordered" evidence="9">
    <location>
        <begin position="474"/>
        <end position="520"/>
    </location>
</feature>
<feature type="repeat" description="WD" evidence="8">
    <location>
        <begin position="313"/>
        <end position="354"/>
    </location>
</feature>
<sequence>MVGWLNGDVIVWCAELLFLIADFLKRRTPCQGAANELIQEIEQHRLLKPSVHWNGRPKTSTYQDYQLRHRDLAPSHLMSLLQPAIAPPKTAASKQDASVVAMRPNTLLLHRPSATQVKELTEEQRKTMKKNLVQNLFALRKVDHTIRVVEHVVVKYERFGDYRNVMSASELPEAVQLELQAVTADKAATLAADVRALKQLMQLRKDKLMLQLTLQNLMEQAHNSRLFRATSRTGRNQVSRLRRRELCTTNFPPILPPSYIYSRMRRLKTLNGHLQIATYCLTYDKSGKYVITGADDRLIKVWSLATGDLKFTLRGHIGNITDLSVNNSNTLLASSSDDKTVRIWELSTGFPVAVLLGHSSVVNSVRFHPFKNAVVTAADDGRSYCYILPDIIPATGPETKLDTAQRLVRSGAYCATLQPSYSLSHAGSRQGARSCKVLCLAFSRCGNFVVTGSQDGIGRVWDVSILGQIENPNLQQPPAAVPQDPQPIQLGVPVQPPGPEMPMQPQPAGAQEGQPVAQPDSQPAIVVDEEMPLLPLPLPTAEPALVQMSLAPIGVVDNRLPMQMGSEAVPMDLTGDGEAPATAAGLPSADAAASMPAPAADGTPQLQRQQSQLAPIQQTELPTPDVVEGEVPRLPTSEPIALLKGHTGPITNVIYSNKGDQIATSSIKDGTTRVWKWEKRYRKVTHKVLYAEVHDEADELAKLYGITRSKKRATPAVDTLMWTRNDKRLITLHSVKPDEAHAASGDWKQRVRVWDPRTGNLVMTLAACDKEQKLGHVNAVFAMDVHPHDLRVVITAGYDGRVFMWDIDTGRILKHFYNVSPEGELVPMLDGGFMPDGSGFCFTDRIGRLLIFGTGSGRQFSATPVQQYFQHDYAPLITDRNFNVIDREAQMMPHLMESGPLVDIYRIEYPHQPPHLHRNPNLEDPEWYEENRRQRIRQCMESEIKCGVRHAVEDEADVEDFPRAVLVERKSPGKGSKSPRSFEEELAKMSYRLNGDPVLLSELRRRAQSRRRPRDEGSRSRSSPTLDDRDTSVLNLEISSDDDHADEDFQANANADDEDDDEEEEADDDDSDLDEMDDEELIYSREAAQRMRASGNPDVRSTRRGRVYGGGGRTVGGSRSDSAPNRASHRRLRRRYGSARSSDDDESMDIPLSADPTPRGASGRRSFDEDDDDEQEAVSENPNGRPRRRAARSSGNRRFLDSDDDDDDNGSNGDDEAMDTNSVSADSTVGEGPRSQRADSVEDGVVVESNDGFIMGDNQQDKFDRTLTYADMLAARSQQPGGGDPITCAFCNQADDGGMLKLPGDAFGQHPLILGPQRVFVHDQCAIASPLCFNRGGKWFNVTKEIRRGRSITCVQCKTRGATVGCTLAKCPKSFHWKCAVSCGWSMNQIHFFCPEHEGLRSEEERRLDSVDNNGEEPVNKRFGLVFHREWLQQGSLRQKQQYVPQLGDHVVYFPEGHQVYLRCWKGERPTYMNQLRQFSAIRCRVVDIQYAFPLADDYSKTSTIKCQLKLAVLAVPTAPDAAATADAETKEDGPAAPFGDDGLFSSFASVDASLVPTADTACERFTFKFFFHAHDLANFLVLDHSYCKGVGWNWQVGDQVLTPFVQMDKHGFETGAEWTVGVITSINATKDIDGQMRLSPWECLKVSWNDSEVRECSVSPWEIEPNPADARDAKRIKDRSRVEVRAFLSRSITRHRRAALLNEVMSTMNLSIAQDFLYPVGDVFMDYLITIANPMDLGLIKRRLEQGYYRQIEAFVSDARLLSINCEKYNVETSAIAQNSRAIVSTLLTQTQRLFGELRDEMGAAAGEGGVVIAYPLQPIREIGDDENEDEPPPTIEVSEPTAVIAAPAASGDDGSVILDMDEHMEARPVEDSESENEVVFAVVPNAAPDSNSVAAAAGESEPLTTTEAPRQLRSASRVVETEPEETEAVSVAPAQARRTRGSDRELVSYKSFLDTLTASQKDEFREKCEDDLHSVLASFHEALMQGDHYQVFGQPVTEDIAPQYFTFIKNPMDFGTMMENLAKYKSFKDYFADVRLVFHNAIVYNTWESGIGELVITLQKNLNKFLLDSLDIGISKKRTTKRTTPKANGKAKAASSKKKQAPVRKRRRPAVSDDEDEAEDSWDFSDSSDGGKAMSDAESNSSASASSSGSSSSESSSEEEMDSNDDDDSDFGSRRRSRRSNKSTPKNKRSKPVSKKRRH</sequence>
<keyword evidence="1 8" id="KW-0853">WD repeat</keyword>
<feature type="domain" description="Bromo" evidence="10">
    <location>
        <begin position="1986"/>
        <end position="2054"/>
    </location>
</feature>
<evidence type="ECO:0000259" key="10">
    <source>
        <dbReference type="PROSITE" id="PS50014"/>
    </source>
</evidence>
<dbReference type="CDD" id="cd15571">
    <property type="entry name" value="ePHD"/>
    <property type="match status" value="1"/>
</dbReference>
<dbReference type="InterPro" id="IPR019775">
    <property type="entry name" value="WD40_repeat_CS"/>
</dbReference>
<dbReference type="SMART" id="SM00320">
    <property type="entry name" value="WD40"/>
    <property type="match status" value="7"/>
</dbReference>
<feature type="compositionally biased region" description="Low complexity" evidence="9">
    <location>
        <begin position="476"/>
        <end position="493"/>
    </location>
</feature>
<feature type="repeat" description="WD" evidence="8">
    <location>
        <begin position="281"/>
        <end position="312"/>
    </location>
</feature>
<feature type="compositionally biased region" description="Basic residues" evidence="9">
    <location>
        <begin position="1127"/>
        <end position="1137"/>
    </location>
</feature>
<evidence type="ECO:0000313" key="13">
    <source>
        <dbReference type="Proteomes" id="UP001146120"/>
    </source>
</evidence>
<dbReference type="SUPFAM" id="SSF50978">
    <property type="entry name" value="WD40 repeat-like"/>
    <property type="match status" value="1"/>
</dbReference>
<dbReference type="SUPFAM" id="SSF47370">
    <property type="entry name" value="Bromodomain"/>
    <property type="match status" value="2"/>
</dbReference>
<feature type="compositionally biased region" description="Basic residues" evidence="9">
    <location>
        <begin position="2176"/>
        <end position="2201"/>
    </location>
</feature>
<feature type="compositionally biased region" description="Acidic residues" evidence="9">
    <location>
        <begin position="1202"/>
        <end position="1218"/>
    </location>
</feature>
<name>A0AAV2YST2_9STRA</name>
<dbReference type="InterPro" id="IPR013083">
    <property type="entry name" value="Znf_RING/FYVE/PHD"/>
</dbReference>
<keyword evidence="3" id="KW-0677">Repeat</keyword>
<feature type="repeat" description="WD" evidence="8">
    <location>
        <begin position="643"/>
        <end position="676"/>
    </location>
</feature>
<dbReference type="InterPro" id="IPR036427">
    <property type="entry name" value="Bromodomain-like_sf"/>
</dbReference>
<evidence type="ECO:0000256" key="4">
    <source>
        <dbReference type="ARBA" id="ARBA00022771"/>
    </source>
</evidence>
<feature type="compositionally biased region" description="Acidic residues" evidence="9">
    <location>
        <begin position="1168"/>
        <end position="1177"/>
    </location>
</feature>
<evidence type="ECO:0000256" key="1">
    <source>
        <dbReference type="ARBA" id="ARBA00022574"/>
    </source>
</evidence>
<feature type="compositionally biased region" description="Low complexity" evidence="9">
    <location>
        <begin position="2087"/>
        <end position="2096"/>
    </location>
</feature>
<feature type="domain" description="Bromo" evidence="10">
    <location>
        <begin position="1727"/>
        <end position="1778"/>
    </location>
</feature>
<dbReference type="Pfam" id="PF25437">
    <property type="entry name" value="BRWD1_N"/>
    <property type="match status" value="1"/>
</dbReference>
<dbReference type="Gene3D" id="2.130.10.10">
    <property type="entry name" value="YVTN repeat-like/Quinoprotein amine dehydrogenase"/>
    <property type="match status" value="3"/>
</dbReference>